<name>A0AAN4YIX5_ASPOZ</name>
<dbReference type="Proteomes" id="UP001165205">
    <property type="component" value="Unassembled WGS sequence"/>
</dbReference>
<dbReference type="EMBL" id="BSYA01000077">
    <property type="protein sequence ID" value="GMG30929.1"/>
    <property type="molecule type" value="Genomic_DNA"/>
</dbReference>
<organism evidence="2 3">
    <name type="scientific">Aspergillus oryzae</name>
    <name type="common">Yellow koji mold</name>
    <dbReference type="NCBI Taxonomy" id="5062"/>
    <lineage>
        <taxon>Eukaryota</taxon>
        <taxon>Fungi</taxon>
        <taxon>Dikarya</taxon>
        <taxon>Ascomycota</taxon>
        <taxon>Pezizomycotina</taxon>
        <taxon>Eurotiomycetes</taxon>
        <taxon>Eurotiomycetidae</taxon>
        <taxon>Eurotiales</taxon>
        <taxon>Aspergillaceae</taxon>
        <taxon>Aspergillus</taxon>
        <taxon>Aspergillus subgen. Circumdati</taxon>
    </lineage>
</organism>
<comment type="caution">
    <text evidence="2">The sequence shown here is derived from an EMBL/GenBank/DDBJ whole genome shotgun (WGS) entry which is preliminary data.</text>
</comment>
<keyword evidence="1" id="KW-0732">Signal</keyword>
<protein>
    <submittedName>
        <fullName evidence="2">Unnamed protein product</fullName>
    </submittedName>
</protein>
<feature type="signal peptide" evidence="1">
    <location>
        <begin position="1"/>
        <end position="18"/>
    </location>
</feature>
<proteinExistence type="predicted"/>
<dbReference type="AlphaFoldDB" id="A0AAN4YIX5"/>
<reference evidence="2" key="1">
    <citation type="submission" date="2023-04" db="EMBL/GenBank/DDBJ databases">
        <title>Aspergillus oryzae NBRC 4228.</title>
        <authorList>
            <person name="Ichikawa N."/>
            <person name="Sato H."/>
            <person name="Tonouchi N."/>
        </authorList>
    </citation>
    <scope>NUCLEOTIDE SEQUENCE</scope>
    <source>
        <strain evidence="2">NBRC 4228</strain>
    </source>
</reference>
<accession>A0AAN4YIX5</accession>
<evidence type="ECO:0000313" key="2">
    <source>
        <dbReference type="EMBL" id="GMG30929.1"/>
    </source>
</evidence>
<evidence type="ECO:0000313" key="3">
    <source>
        <dbReference type="Proteomes" id="UP001165205"/>
    </source>
</evidence>
<evidence type="ECO:0000256" key="1">
    <source>
        <dbReference type="SAM" id="SignalP"/>
    </source>
</evidence>
<sequence>MQLISILTSLALTATTLAAPGTDLKEAEQIDSTSKAAQAGNWEYCATDFWVRYKIYTVILILNWSLR</sequence>
<gene>
    <name evidence="2" type="ORF">Aory04_000691900</name>
</gene>
<feature type="chain" id="PRO_5042847340" evidence="1">
    <location>
        <begin position="19"/>
        <end position="67"/>
    </location>
</feature>